<name>A0A8C6YMW6_NOTPE</name>
<reference evidence="1" key="2">
    <citation type="submission" date="2025-09" db="UniProtKB">
        <authorList>
            <consortium name="Ensembl"/>
        </authorList>
    </citation>
    <scope>IDENTIFICATION</scope>
</reference>
<evidence type="ECO:0008006" key="3">
    <source>
        <dbReference type="Google" id="ProtNLM"/>
    </source>
</evidence>
<dbReference type="Ensembl" id="ENSNPET00000001244.1">
    <property type="protein sequence ID" value="ENSNPEP00000001223.1"/>
    <property type="gene ID" value="ENSNPEG00000000968.1"/>
</dbReference>
<dbReference type="Pfam" id="PF14983">
    <property type="entry name" value="SPMIP10-like"/>
    <property type="match status" value="1"/>
</dbReference>
<accession>A0A8C6YMW6</accession>
<dbReference type="PANTHER" id="PTHR35247:SF1">
    <property type="entry name" value="TESTIS-EXPRESSED PROTEIN 43"/>
    <property type="match status" value="1"/>
</dbReference>
<dbReference type="PANTHER" id="PTHR35247">
    <property type="entry name" value="TESTIS-EXPRESSED PROTEIN 43"/>
    <property type="match status" value="1"/>
</dbReference>
<protein>
    <recommendedName>
        <fullName evidence="3">TEX43 protein</fullName>
    </recommendedName>
</protein>
<gene>
    <name evidence="1" type="primary">SPMIP10</name>
</gene>
<sequence>CAKPAVMCPKQVPKMTEVCFILEVQGLLANCHLPKFSSKNGMIPERYVMPWKQDMKNRKLILKNAELAGIYAGALEDSLFLEHRERLCHGEDRKSIQEKMPKEMLVADIPIYSHLSRYQSSVIALACRRKL</sequence>
<dbReference type="Proteomes" id="UP000694420">
    <property type="component" value="Unplaced"/>
</dbReference>
<organism evidence="1 2">
    <name type="scientific">Nothoprocta perdicaria</name>
    <name type="common">Chilean tinamou</name>
    <name type="synonym">Crypturus perdicarius</name>
    <dbReference type="NCBI Taxonomy" id="30464"/>
    <lineage>
        <taxon>Eukaryota</taxon>
        <taxon>Metazoa</taxon>
        <taxon>Chordata</taxon>
        <taxon>Craniata</taxon>
        <taxon>Vertebrata</taxon>
        <taxon>Euteleostomi</taxon>
        <taxon>Archelosauria</taxon>
        <taxon>Archosauria</taxon>
        <taxon>Dinosauria</taxon>
        <taxon>Saurischia</taxon>
        <taxon>Theropoda</taxon>
        <taxon>Coelurosauria</taxon>
        <taxon>Aves</taxon>
        <taxon>Palaeognathae</taxon>
        <taxon>Tinamiformes</taxon>
        <taxon>Tinamidae</taxon>
        <taxon>Nothoprocta</taxon>
    </lineage>
</organism>
<dbReference type="AlphaFoldDB" id="A0A8C6YMW6"/>
<evidence type="ECO:0000313" key="1">
    <source>
        <dbReference type="Ensembl" id="ENSNPEP00000001223.1"/>
    </source>
</evidence>
<evidence type="ECO:0000313" key="2">
    <source>
        <dbReference type="Proteomes" id="UP000694420"/>
    </source>
</evidence>
<proteinExistence type="predicted"/>
<keyword evidence="2" id="KW-1185">Reference proteome</keyword>
<reference evidence="1" key="1">
    <citation type="submission" date="2025-08" db="UniProtKB">
        <authorList>
            <consortium name="Ensembl"/>
        </authorList>
    </citation>
    <scope>IDENTIFICATION</scope>
</reference>
<dbReference type="InterPro" id="IPR027965">
    <property type="entry name" value="SPMIP10"/>
</dbReference>